<comment type="caution">
    <text evidence="4">The sequence shown here is derived from an EMBL/GenBank/DDBJ whole genome shotgun (WGS) entry which is preliminary data.</text>
</comment>
<dbReference type="PROSITE" id="PS50405">
    <property type="entry name" value="GST_CTER"/>
    <property type="match status" value="1"/>
</dbReference>
<protein>
    <submittedName>
        <fullName evidence="4">Maleylacetoacetate isomerase</fullName>
    </submittedName>
</protein>
<dbReference type="InterPro" id="IPR040079">
    <property type="entry name" value="Glutathione_S-Trfase"/>
</dbReference>
<comment type="similarity">
    <text evidence="1">Belongs to the GST superfamily. Zeta family.</text>
</comment>
<dbReference type="SUPFAM" id="SSF47616">
    <property type="entry name" value="GST C-terminal domain-like"/>
    <property type="match status" value="1"/>
</dbReference>
<dbReference type="SFLD" id="SFLDS00019">
    <property type="entry name" value="Glutathione_Transferase_(cytos"/>
    <property type="match status" value="1"/>
</dbReference>
<dbReference type="GO" id="GO:0016034">
    <property type="term" value="F:maleylacetoacetate isomerase activity"/>
    <property type="evidence" value="ECO:0007669"/>
    <property type="project" value="TreeGrafter"/>
</dbReference>
<dbReference type="RefSeq" id="WP_307591491.1">
    <property type="nucleotide sequence ID" value="NZ_JAUSRV010000001.1"/>
</dbReference>
<dbReference type="FunFam" id="3.40.30.10:FF:000293">
    <property type="entry name" value="Maleylacetoacetate isomerase MaiA"/>
    <property type="match status" value="1"/>
</dbReference>
<dbReference type="NCBIfam" id="TIGR01262">
    <property type="entry name" value="maiA"/>
    <property type="match status" value="1"/>
</dbReference>
<dbReference type="PROSITE" id="PS50404">
    <property type="entry name" value="GST_NTER"/>
    <property type="match status" value="1"/>
</dbReference>
<dbReference type="Pfam" id="PF13417">
    <property type="entry name" value="GST_N_3"/>
    <property type="match status" value="1"/>
</dbReference>
<dbReference type="GO" id="GO:0005737">
    <property type="term" value="C:cytoplasm"/>
    <property type="evidence" value="ECO:0007669"/>
    <property type="project" value="InterPro"/>
</dbReference>
<proteinExistence type="inferred from homology"/>
<feature type="domain" description="GST C-terminal" evidence="3">
    <location>
        <begin position="87"/>
        <end position="216"/>
    </location>
</feature>
<keyword evidence="4" id="KW-0413">Isomerase</keyword>
<dbReference type="InterPro" id="IPR005955">
    <property type="entry name" value="GST_Zeta"/>
</dbReference>
<dbReference type="Gene3D" id="1.20.1050.10">
    <property type="match status" value="1"/>
</dbReference>
<sequence>MQLHGYFRSSAAYRVRIALNLKGLAYDSLPVHLTRGGGEQHSPAYLAINPERLVPTLQDGDVRLTQSLSILEYLEERYPATPLLPAGAAERGCVRAIAAQIACDVHPLNNLRVLQYLERTLGASAEQKNAWIAHWITEAFDALEVRLARDARSGLCCFGDAPTFADCCLVPQVFSARRFSVPLEAYPNIVRIDAHLATLKSFQQAAPGVQADAEQP</sequence>
<organism evidence="4 5">
    <name type="scientific">Variovorax paradoxus</name>
    <dbReference type="NCBI Taxonomy" id="34073"/>
    <lineage>
        <taxon>Bacteria</taxon>
        <taxon>Pseudomonadati</taxon>
        <taxon>Pseudomonadota</taxon>
        <taxon>Betaproteobacteria</taxon>
        <taxon>Burkholderiales</taxon>
        <taxon>Comamonadaceae</taxon>
        <taxon>Variovorax</taxon>
    </lineage>
</organism>
<dbReference type="SUPFAM" id="SSF52833">
    <property type="entry name" value="Thioredoxin-like"/>
    <property type="match status" value="1"/>
</dbReference>
<dbReference type="EMBL" id="JAUSRV010000001">
    <property type="protein sequence ID" value="MDP9968887.1"/>
    <property type="molecule type" value="Genomic_DNA"/>
</dbReference>
<reference evidence="4" key="1">
    <citation type="submission" date="2023-07" db="EMBL/GenBank/DDBJ databases">
        <title>Sorghum-associated microbial communities from plants grown in Nebraska, USA.</title>
        <authorList>
            <person name="Schachtman D."/>
        </authorList>
    </citation>
    <scope>NUCLEOTIDE SEQUENCE</scope>
    <source>
        <strain evidence="4">DS3315</strain>
    </source>
</reference>
<dbReference type="PANTHER" id="PTHR42673">
    <property type="entry name" value="MALEYLACETOACETATE ISOMERASE"/>
    <property type="match status" value="1"/>
</dbReference>
<dbReference type="GO" id="GO:0004364">
    <property type="term" value="F:glutathione transferase activity"/>
    <property type="evidence" value="ECO:0007669"/>
    <property type="project" value="TreeGrafter"/>
</dbReference>
<dbReference type="GO" id="GO:0006559">
    <property type="term" value="P:L-phenylalanine catabolic process"/>
    <property type="evidence" value="ECO:0007669"/>
    <property type="project" value="TreeGrafter"/>
</dbReference>
<evidence type="ECO:0000259" key="2">
    <source>
        <dbReference type="PROSITE" id="PS50404"/>
    </source>
</evidence>
<dbReference type="InterPro" id="IPR036249">
    <property type="entry name" value="Thioredoxin-like_sf"/>
</dbReference>
<evidence type="ECO:0000313" key="5">
    <source>
        <dbReference type="Proteomes" id="UP001224845"/>
    </source>
</evidence>
<gene>
    <name evidence="4" type="ORF">J2W39_000110</name>
</gene>
<dbReference type="InterPro" id="IPR036282">
    <property type="entry name" value="Glutathione-S-Trfase_C_sf"/>
</dbReference>
<dbReference type="InterPro" id="IPR034330">
    <property type="entry name" value="GST_Zeta_C"/>
</dbReference>
<dbReference type="Gene3D" id="3.40.30.10">
    <property type="entry name" value="Glutaredoxin"/>
    <property type="match status" value="1"/>
</dbReference>
<evidence type="ECO:0000256" key="1">
    <source>
        <dbReference type="ARBA" id="ARBA00010007"/>
    </source>
</evidence>
<dbReference type="SFLD" id="SFLDG00358">
    <property type="entry name" value="Main_(cytGST)"/>
    <property type="match status" value="1"/>
</dbReference>
<dbReference type="CDD" id="cd03042">
    <property type="entry name" value="GST_N_Zeta"/>
    <property type="match status" value="1"/>
</dbReference>
<dbReference type="PANTHER" id="PTHR42673:SF21">
    <property type="entry name" value="GLUTATHIONE S-TRANSFERASE YFCF"/>
    <property type="match status" value="1"/>
</dbReference>
<evidence type="ECO:0000259" key="3">
    <source>
        <dbReference type="PROSITE" id="PS50405"/>
    </source>
</evidence>
<evidence type="ECO:0000313" key="4">
    <source>
        <dbReference type="EMBL" id="MDP9968887.1"/>
    </source>
</evidence>
<dbReference type="InterPro" id="IPR010987">
    <property type="entry name" value="Glutathione-S-Trfase_C-like"/>
</dbReference>
<dbReference type="Pfam" id="PF13410">
    <property type="entry name" value="GST_C_2"/>
    <property type="match status" value="1"/>
</dbReference>
<feature type="domain" description="GST N-terminal" evidence="2">
    <location>
        <begin position="1"/>
        <end position="82"/>
    </location>
</feature>
<dbReference type="CDD" id="cd03191">
    <property type="entry name" value="GST_C_Zeta"/>
    <property type="match status" value="1"/>
</dbReference>
<dbReference type="AlphaFoldDB" id="A0AAW8E9T7"/>
<dbReference type="InterPro" id="IPR034333">
    <property type="entry name" value="GST_Zeta_N"/>
</dbReference>
<dbReference type="InterPro" id="IPR004045">
    <property type="entry name" value="Glutathione_S-Trfase_N"/>
</dbReference>
<name>A0AAW8E9T7_VARPD</name>
<dbReference type="Proteomes" id="UP001224845">
    <property type="component" value="Unassembled WGS sequence"/>
</dbReference>
<dbReference type="GO" id="GO:0006749">
    <property type="term" value="P:glutathione metabolic process"/>
    <property type="evidence" value="ECO:0007669"/>
    <property type="project" value="TreeGrafter"/>
</dbReference>
<accession>A0AAW8E9T7</accession>